<dbReference type="InterPro" id="IPR003661">
    <property type="entry name" value="HisK_dim/P_dom"/>
</dbReference>
<feature type="domain" description="Histidine kinase" evidence="16">
    <location>
        <begin position="311"/>
        <end position="527"/>
    </location>
</feature>
<proteinExistence type="predicted"/>
<keyword evidence="12" id="KW-0902">Two-component regulatory system</keyword>
<dbReference type="InterPro" id="IPR004358">
    <property type="entry name" value="Sig_transdc_His_kin-like_C"/>
</dbReference>
<dbReference type="SMART" id="SM00388">
    <property type="entry name" value="HisKA"/>
    <property type="match status" value="1"/>
</dbReference>
<keyword evidence="5" id="KW-0597">Phosphoprotein</keyword>
<evidence type="ECO:0000256" key="4">
    <source>
        <dbReference type="ARBA" id="ARBA00022475"/>
    </source>
</evidence>
<dbReference type="CDD" id="cd00082">
    <property type="entry name" value="HisKA"/>
    <property type="match status" value="1"/>
</dbReference>
<evidence type="ECO:0000256" key="7">
    <source>
        <dbReference type="ARBA" id="ARBA00022692"/>
    </source>
</evidence>
<organism evidence="18 19">
    <name type="scientific">Arcanobacterium bovis</name>
    <dbReference type="NCBI Taxonomy" id="2529275"/>
    <lineage>
        <taxon>Bacteria</taxon>
        <taxon>Bacillati</taxon>
        <taxon>Actinomycetota</taxon>
        <taxon>Actinomycetes</taxon>
        <taxon>Actinomycetales</taxon>
        <taxon>Actinomycetaceae</taxon>
        <taxon>Arcanobacterium</taxon>
    </lineage>
</organism>
<accession>A0A4Q9V1V7</accession>
<evidence type="ECO:0000259" key="16">
    <source>
        <dbReference type="PROSITE" id="PS50109"/>
    </source>
</evidence>
<dbReference type="GO" id="GO:0000155">
    <property type="term" value="F:phosphorelay sensor kinase activity"/>
    <property type="evidence" value="ECO:0007669"/>
    <property type="project" value="InterPro"/>
</dbReference>
<dbReference type="InterPro" id="IPR003594">
    <property type="entry name" value="HATPase_dom"/>
</dbReference>
<feature type="transmembrane region" description="Helical" evidence="15">
    <location>
        <begin position="44"/>
        <end position="63"/>
    </location>
</feature>
<dbReference type="InterPro" id="IPR050398">
    <property type="entry name" value="HssS/ArlS-like"/>
</dbReference>
<evidence type="ECO:0000256" key="13">
    <source>
        <dbReference type="ARBA" id="ARBA00023136"/>
    </source>
</evidence>
<keyword evidence="4" id="KW-1003">Cell membrane</keyword>
<dbReference type="SUPFAM" id="SSF158472">
    <property type="entry name" value="HAMP domain-like"/>
    <property type="match status" value="1"/>
</dbReference>
<name>A0A4Q9V1V7_9ACTO</name>
<comment type="subcellular location">
    <subcellularLocation>
        <location evidence="2">Cell membrane</location>
        <topology evidence="2">Multi-pass membrane protein</topology>
    </subcellularLocation>
</comment>
<dbReference type="Pfam" id="PF00512">
    <property type="entry name" value="HisKA"/>
    <property type="match status" value="1"/>
</dbReference>
<dbReference type="CDD" id="cd06225">
    <property type="entry name" value="HAMP"/>
    <property type="match status" value="1"/>
</dbReference>
<dbReference type="Gene3D" id="1.10.287.130">
    <property type="match status" value="1"/>
</dbReference>
<protein>
    <recommendedName>
        <fullName evidence="14">Sensor histidine kinase MtrB</fullName>
        <ecNumber evidence="3">2.7.13.3</ecNumber>
    </recommendedName>
</protein>
<evidence type="ECO:0000313" key="18">
    <source>
        <dbReference type="EMBL" id="TBW23615.1"/>
    </source>
</evidence>
<keyword evidence="8" id="KW-0547">Nucleotide-binding</keyword>
<feature type="domain" description="HAMP" evidence="17">
    <location>
        <begin position="244"/>
        <end position="296"/>
    </location>
</feature>
<dbReference type="Gene3D" id="3.30.565.10">
    <property type="entry name" value="Histidine kinase-like ATPase, C-terminal domain"/>
    <property type="match status" value="1"/>
</dbReference>
<dbReference type="InterPro" id="IPR036097">
    <property type="entry name" value="HisK_dim/P_sf"/>
</dbReference>
<evidence type="ECO:0000256" key="11">
    <source>
        <dbReference type="ARBA" id="ARBA00022989"/>
    </source>
</evidence>
<dbReference type="Pfam" id="PF02518">
    <property type="entry name" value="HATPase_c"/>
    <property type="match status" value="1"/>
</dbReference>
<comment type="catalytic activity">
    <reaction evidence="1">
        <text>ATP + protein L-histidine = ADP + protein N-phospho-L-histidine.</text>
        <dbReference type="EC" id="2.7.13.3"/>
    </reaction>
</comment>
<dbReference type="SMART" id="SM00387">
    <property type="entry name" value="HATPase_c"/>
    <property type="match status" value="1"/>
</dbReference>
<dbReference type="EC" id="2.7.13.3" evidence="3"/>
<dbReference type="PRINTS" id="PR00344">
    <property type="entry name" value="BCTRLSENSOR"/>
</dbReference>
<evidence type="ECO:0000256" key="2">
    <source>
        <dbReference type="ARBA" id="ARBA00004651"/>
    </source>
</evidence>
<gene>
    <name evidence="18" type="ORF">EZJ44_00275</name>
</gene>
<evidence type="ECO:0000256" key="1">
    <source>
        <dbReference type="ARBA" id="ARBA00000085"/>
    </source>
</evidence>
<keyword evidence="11 15" id="KW-1133">Transmembrane helix</keyword>
<dbReference type="CDD" id="cd00075">
    <property type="entry name" value="HATPase"/>
    <property type="match status" value="1"/>
</dbReference>
<dbReference type="EMBL" id="SJDT01000001">
    <property type="protein sequence ID" value="TBW23615.1"/>
    <property type="molecule type" value="Genomic_DNA"/>
</dbReference>
<keyword evidence="19" id="KW-1185">Reference proteome</keyword>
<dbReference type="SUPFAM" id="SSF55874">
    <property type="entry name" value="ATPase domain of HSP90 chaperone/DNA topoisomerase II/histidine kinase"/>
    <property type="match status" value="1"/>
</dbReference>
<keyword evidence="7 15" id="KW-0812">Transmembrane</keyword>
<dbReference type="OrthoDB" id="9786919at2"/>
<dbReference type="PROSITE" id="PS50885">
    <property type="entry name" value="HAMP"/>
    <property type="match status" value="1"/>
</dbReference>
<keyword evidence="13 15" id="KW-0472">Membrane</keyword>
<keyword evidence="9 18" id="KW-0418">Kinase</keyword>
<dbReference type="InterPro" id="IPR003660">
    <property type="entry name" value="HAMP_dom"/>
</dbReference>
<dbReference type="Proteomes" id="UP000293036">
    <property type="component" value="Unassembled WGS sequence"/>
</dbReference>
<evidence type="ECO:0000313" key="19">
    <source>
        <dbReference type="Proteomes" id="UP000293036"/>
    </source>
</evidence>
<dbReference type="SUPFAM" id="SSF47384">
    <property type="entry name" value="Homodimeric domain of signal transducing histidine kinase"/>
    <property type="match status" value="1"/>
</dbReference>
<dbReference type="InterPro" id="IPR047669">
    <property type="entry name" value="MtrAB_MtrB"/>
</dbReference>
<dbReference type="SMART" id="SM00304">
    <property type="entry name" value="HAMP"/>
    <property type="match status" value="1"/>
</dbReference>
<evidence type="ECO:0000256" key="5">
    <source>
        <dbReference type="ARBA" id="ARBA00022553"/>
    </source>
</evidence>
<dbReference type="PANTHER" id="PTHR45528:SF1">
    <property type="entry name" value="SENSOR HISTIDINE KINASE CPXA"/>
    <property type="match status" value="1"/>
</dbReference>
<evidence type="ECO:0000256" key="9">
    <source>
        <dbReference type="ARBA" id="ARBA00022777"/>
    </source>
</evidence>
<evidence type="ECO:0000256" key="3">
    <source>
        <dbReference type="ARBA" id="ARBA00012438"/>
    </source>
</evidence>
<evidence type="ECO:0000256" key="12">
    <source>
        <dbReference type="ARBA" id="ARBA00023012"/>
    </source>
</evidence>
<evidence type="ECO:0000259" key="17">
    <source>
        <dbReference type="PROSITE" id="PS50885"/>
    </source>
</evidence>
<evidence type="ECO:0000256" key="8">
    <source>
        <dbReference type="ARBA" id="ARBA00022741"/>
    </source>
</evidence>
<dbReference type="PANTHER" id="PTHR45528">
    <property type="entry name" value="SENSOR HISTIDINE KINASE CPXA"/>
    <property type="match status" value="1"/>
</dbReference>
<keyword evidence="6" id="KW-0808">Transferase</keyword>
<dbReference type="PROSITE" id="PS50109">
    <property type="entry name" value="HIS_KIN"/>
    <property type="match status" value="1"/>
</dbReference>
<dbReference type="RefSeq" id="WP_131278970.1">
    <property type="nucleotide sequence ID" value="NZ_JBHSLR010000009.1"/>
</dbReference>
<dbReference type="GO" id="GO:0005524">
    <property type="term" value="F:ATP binding"/>
    <property type="evidence" value="ECO:0007669"/>
    <property type="project" value="UniProtKB-KW"/>
</dbReference>
<dbReference type="FunFam" id="3.30.565.10:FF:000013">
    <property type="entry name" value="Two-component sensor histidine kinase"/>
    <property type="match status" value="1"/>
</dbReference>
<evidence type="ECO:0000256" key="15">
    <source>
        <dbReference type="SAM" id="Phobius"/>
    </source>
</evidence>
<dbReference type="AlphaFoldDB" id="A0A4Q9V1V7"/>
<comment type="caution">
    <text evidence="18">The sequence shown here is derived from an EMBL/GenBank/DDBJ whole genome shotgun (WGS) entry which is preliminary data.</text>
</comment>
<dbReference type="Pfam" id="PF00672">
    <property type="entry name" value="HAMP"/>
    <property type="match status" value="1"/>
</dbReference>
<sequence length="561" mass="60652">MTAPLDEETESAQGTSAGHRIFERLSHAIDQIQVVWASSLRARLIAFILVGGIVGVGLTSIIITTQIRSAVFNQAAQSSIKQFTSEAGIAQERFSASASPTTGQAQQVANQLVSSMYDPSRGLVGAVLLRTVDQAATPAQIIEPATASATKVRLLVSRDLRNEVSTSGKIAWQSVAVPKENGGDIPAIVVGTSIQIPNSGSYELYAVYSLESQQELLTTTNKVLSIAAIAMLTMVLFFTVLVLRMLLRPIQEVSKNARQLSEGEFDTRMKVKGTDEFADLALSFNQMASSLEHQFNRLERMSELQTNFVSAVSHELRSPVTTIRMAGQLIYDKREELSSSLKRSAELQHAQLINLDTMLTDLLEISRYDAGAMTLATEPTDLRDIVNHVIDIAQPLAHDNGIDVIFTADGDTVAEVEARRVERIVRNLVVNALEHADGAPVFVHVRGTESAVAVSVVDYGVGLTPEQAEHVFDRFWRADSSRVRKTGGTGLGLTIAREDALLHGGLLEAAGELGVGSMFLLTLPKTPGQTFVKPIELLAPEPAVALLPEETSAESEESRES</sequence>
<dbReference type="GO" id="GO:0005886">
    <property type="term" value="C:plasma membrane"/>
    <property type="evidence" value="ECO:0007669"/>
    <property type="project" value="UniProtKB-SubCell"/>
</dbReference>
<evidence type="ECO:0000256" key="10">
    <source>
        <dbReference type="ARBA" id="ARBA00022840"/>
    </source>
</evidence>
<evidence type="ECO:0000256" key="6">
    <source>
        <dbReference type="ARBA" id="ARBA00022679"/>
    </source>
</evidence>
<dbReference type="InterPro" id="IPR036890">
    <property type="entry name" value="HATPase_C_sf"/>
</dbReference>
<dbReference type="Gene3D" id="6.10.340.10">
    <property type="match status" value="1"/>
</dbReference>
<dbReference type="InterPro" id="IPR005467">
    <property type="entry name" value="His_kinase_dom"/>
</dbReference>
<evidence type="ECO:0000256" key="14">
    <source>
        <dbReference type="ARBA" id="ARBA00035305"/>
    </source>
</evidence>
<reference evidence="18 19" key="1">
    <citation type="submission" date="2019-02" db="EMBL/GenBank/DDBJ databases">
        <title>Arcanobacterium bovis sp. nov., isolated from the milk of a cow with mastitis.</title>
        <authorList>
            <person name="Sammra O."/>
            <person name="Foster G."/>
            <person name="Hassan A."/>
            <person name="Alssahen M."/>
            <person name="Laemmler C."/>
            <person name="Borowiak M."/>
            <person name="Malorny B."/>
            <person name="Abdulmawjood A."/>
        </authorList>
    </citation>
    <scope>NUCLEOTIDE SEQUENCE [LARGE SCALE GENOMIC DNA]</scope>
    <source>
        <strain evidence="18 19">C605018/01/1</strain>
    </source>
</reference>
<dbReference type="NCBIfam" id="NF040691">
    <property type="entry name" value="MtrAB_MtrB"/>
    <property type="match status" value="1"/>
</dbReference>
<keyword evidence="10" id="KW-0067">ATP-binding</keyword>
<feature type="transmembrane region" description="Helical" evidence="15">
    <location>
        <begin position="223"/>
        <end position="247"/>
    </location>
</feature>